<feature type="domain" description="4Fe-4S ferredoxin-type" evidence="5">
    <location>
        <begin position="140"/>
        <end position="167"/>
    </location>
</feature>
<keyword evidence="6" id="KW-0456">Lyase</keyword>
<organism evidence="6 7">
    <name type="scientific">Methanococcus maripaludis</name>
    <name type="common">Methanococcus deltae</name>
    <dbReference type="NCBI Taxonomy" id="39152"/>
    <lineage>
        <taxon>Archaea</taxon>
        <taxon>Methanobacteriati</taxon>
        <taxon>Methanobacteriota</taxon>
        <taxon>Methanomada group</taxon>
        <taxon>Methanococci</taxon>
        <taxon>Methanococcales</taxon>
        <taxon>Methanococcaceae</taxon>
        <taxon>Methanococcus</taxon>
    </lineage>
</organism>
<sequence>MVKRGRMIDMVSKILKKYFDNLDINFELDSQYISNKIEINPEICILCNRCLEVCPVTAISSNFPEVPDIDNKCVYCNTCVETCPVDAIKITKTRVRVENGNLIIENRLKSKKLDYNRKKCVMCLVCTKNCPFEAISESDDTISFDMDKCVLCGHCEEICPAKAIKLE</sequence>
<evidence type="ECO:0000256" key="2">
    <source>
        <dbReference type="ARBA" id="ARBA00022723"/>
    </source>
</evidence>
<evidence type="ECO:0000259" key="5">
    <source>
        <dbReference type="PROSITE" id="PS51379"/>
    </source>
</evidence>
<proteinExistence type="predicted"/>
<dbReference type="PROSITE" id="PS00198">
    <property type="entry name" value="4FE4S_FER_1"/>
    <property type="match status" value="2"/>
</dbReference>
<dbReference type="InterPro" id="IPR050157">
    <property type="entry name" value="PSI_iron-sulfur_center"/>
</dbReference>
<feature type="domain" description="4Fe-4S ferredoxin-type" evidence="5">
    <location>
        <begin position="62"/>
        <end position="93"/>
    </location>
</feature>
<evidence type="ECO:0000256" key="1">
    <source>
        <dbReference type="ARBA" id="ARBA00022485"/>
    </source>
</evidence>
<dbReference type="Pfam" id="PF00037">
    <property type="entry name" value="Fer4"/>
    <property type="match status" value="2"/>
</dbReference>
<feature type="domain" description="4Fe-4S ferredoxin-type" evidence="5">
    <location>
        <begin position="35"/>
        <end position="60"/>
    </location>
</feature>
<dbReference type="PROSITE" id="PS51379">
    <property type="entry name" value="4FE4S_FER_2"/>
    <property type="match status" value="4"/>
</dbReference>
<dbReference type="EMBL" id="JACDUJ010000001">
    <property type="protein sequence ID" value="MBA2847364.1"/>
    <property type="molecule type" value="Genomic_DNA"/>
</dbReference>
<dbReference type="GO" id="GO:0016829">
    <property type="term" value="F:lyase activity"/>
    <property type="evidence" value="ECO:0007669"/>
    <property type="project" value="UniProtKB-KW"/>
</dbReference>
<accession>A0A7J9NPF7</accession>
<dbReference type="SUPFAM" id="SSF54862">
    <property type="entry name" value="4Fe-4S ferredoxins"/>
    <property type="match status" value="1"/>
</dbReference>
<dbReference type="InterPro" id="IPR017900">
    <property type="entry name" value="4Fe4S_Fe_S_CS"/>
</dbReference>
<dbReference type="InterPro" id="IPR017896">
    <property type="entry name" value="4Fe4S_Fe-S-bd"/>
</dbReference>
<dbReference type="PANTHER" id="PTHR24960:SF79">
    <property type="entry name" value="PHOTOSYSTEM I IRON-SULFUR CENTER"/>
    <property type="match status" value="1"/>
</dbReference>
<evidence type="ECO:0000313" key="6">
    <source>
        <dbReference type="EMBL" id="MBA2847364.1"/>
    </source>
</evidence>
<dbReference type="GO" id="GO:0051539">
    <property type="term" value="F:4 iron, 4 sulfur cluster binding"/>
    <property type="evidence" value="ECO:0007669"/>
    <property type="project" value="UniProtKB-KW"/>
</dbReference>
<keyword evidence="4" id="KW-0411">Iron-sulfur</keyword>
<keyword evidence="3" id="KW-0408">Iron</keyword>
<dbReference type="GO" id="GO:0046872">
    <property type="term" value="F:metal ion binding"/>
    <property type="evidence" value="ECO:0007669"/>
    <property type="project" value="UniProtKB-KW"/>
</dbReference>
<dbReference type="GO" id="GO:0016491">
    <property type="term" value="F:oxidoreductase activity"/>
    <property type="evidence" value="ECO:0007669"/>
    <property type="project" value="UniProtKB-ARBA"/>
</dbReference>
<keyword evidence="6" id="KW-0830">Ubiquinone</keyword>
<name>A0A7J9NPF7_METMI</name>
<feature type="domain" description="4Fe-4S ferredoxin-type" evidence="5">
    <location>
        <begin position="111"/>
        <end position="139"/>
    </location>
</feature>
<evidence type="ECO:0000313" key="7">
    <source>
        <dbReference type="Proteomes" id="UP000571854"/>
    </source>
</evidence>
<dbReference type="AlphaFoldDB" id="A0A7J9NPF7"/>
<keyword evidence="2" id="KW-0479">Metal-binding</keyword>
<keyword evidence="1" id="KW-0004">4Fe-4S</keyword>
<gene>
    <name evidence="6" type="ORF">HNP88_001548</name>
</gene>
<dbReference type="Proteomes" id="UP000571854">
    <property type="component" value="Unassembled WGS sequence"/>
</dbReference>
<evidence type="ECO:0000256" key="3">
    <source>
        <dbReference type="ARBA" id="ARBA00023004"/>
    </source>
</evidence>
<protein>
    <submittedName>
        <fullName evidence="6">Formate hydrogenlyase subunit 6/NADH:ubiquinone oxidoreductase subunit I</fullName>
    </submittedName>
</protein>
<dbReference type="CDD" id="cd10549">
    <property type="entry name" value="MtMvhB_like"/>
    <property type="match status" value="1"/>
</dbReference>
<comment type="caution">
    <text evidence="6">The sequence shown here is derived from an EMBL/GenBank/DDBJ whole genome shotgun (WGS) entry which is preliminary data.</text>
</comment>
<dbReference type="Gene3D" id="3.30.70.20">
    <property type="match status" value="1"/>
</dbReference>
<dbReference type="PANTHER" id="PTHR24960">
    <property type="entry name" value="PHOTOSYSTEM I IRON-SULFUR CENTER-RELATED"/>
    <property type="match status" value="1"/>
</dbReference>
<reference evidence="6 7" key="1">
    <citation type="submission" date="2020-07" db="EMBL/GenBank/DDBJ databases">
        <title>Genomic Encyclopedia of Type Strains, Phase IV (KMG-V): Genome sequencing to study the core and pangenomes of soil and plant-associated prokaryotes.</title>
        <authorList>
            <person name="Whitman W."/>
        </authorList>
    </citation>
    <scope>NUCLEOTIDE SEQUENCE [LARGE SCALE GENOMIC DNA]</scope>
    <source>
        <strain evidence="6 7">A5</strain>
    </source>
</reference>
<dbReference type="Pfam" id="PF12838">
    <property type="entry name" value="Fer4_7"/>
    <property type="match status" value="1"/>
</dbReference>
<dbReference type="Gene3D" id="3.30.70.3270">
    <property type="match status" value="2"/>
</dbReference>
<evidence type="ECO:0000256" key="4">
    <source>
        <dbReference type="ARBA" id="ARBA00023014"/>
    </source>
</evidence>